<dbReference type="GO" id="GO:0006402">
    <property type="term" value="P:mRNA catabolic process"/>
    <property type="evidence" value="ECO:0007669"/>
    <property type="project" value="TreeGrafter"/>
</dbReference>
<sequence>MKQPSELETAITNLLNQYGEPVPLRHIRNALGLFKRDTSALKRALLRLAREGRIGRDTSDRYFSMDRGLKGCVQVTQTPGVAFVREEFSDKEHRLLAADADSLMSGDVILFQLLANGRAKKREIIQRAVEQMAGTVVTAGKQLLLCPWRKGIPWIKIDQSCTKKVNIGDAVVVRITTYPTRGTAPVGEIVKVLGDSNNHEVERKLVLEAYGLPHHFPPKVAEQARSLPKDVRIGSNRSDLRSLLTCTIDGVTARDFDDAISLEVRQETYGLSVHVADVSHYVTEGSSLDEEAYARATSIYFPAYCIPMLPEELSNNICSLMPKVNRYAITCQMDIDFHGHVIDYRIMPSVICSDHRLTYEEAQDLIDSKKTEKPLGSMLQHAAILARILRKQRFKQGSIDFDRPEKEVVVNQQGVTTDVKRAPKLFAHKLIEEFMLVANVTVARHLHHHNYPGIYRIHEEPDESRLEEFARIAYNFGYPMKGKKKYHSSQLNEVLEKCKGKPEEYLINTLMLRSMKRAVYSPEPSLHYGLGFPYYCHFTSPIRRYPDLLVHRSLRASFDLSKMVKRHKRLEVYLAQTAHHCSAQERKASDAEIQMSLIKSIQFMKNFIGDEFGAVVSGVTAWGVFVQLKTYFVEGLIHITALPSDHYIFQEEIHELVGRRTRHRYYLGKHLNVQLVRASEENRELDFVIVKDQE</sequence>
<dbReference type="EMBL" id="JACHID010000001">
    <property type="protein sequence ID" value="MBB5020976.1"/>
    <property type="molecule type" value="Genomic_DNA"/>
</dbReference>
<dbReference type="AlphaFoldDB" id="A0A7W7Y2P5"/>
<proteinExistence type="inferred from homology"/>
<evidence type="ECO:0000256" key="3">
    <source>
        <dbReference type="ARBA" id="ARBA00022722"/>
    </source>
</evidence>
<dbReference type="CDD" id="cd04471">
    <property type="entry name" value="S1_RNase_R"/>
    <property type="match status" value="1"/>
</dbReference>
<feature type="domain" description="S1 motif" evidence="8">
    <location>
        <begin position="609"/>
        <end position="690"/>
    </location>
</feature>
<dbReference type="Gene3D" id="2.40.50.140">
    <property type="entry name" value="Nucleic acid-binding proteins"/>
    <property type="match status" value="1"/>
</dbReference>
<dbReference type="GO" id="GO:0008859">
    <property type="term" value="F:exoribonuclease II activity"/>
    <property type="evidence" value="ECO:0007669"/>
    <property type="project" value="UniProtKB-UniRule"/>
</dbReference>
<evidence type="ECO:0000256" key="6">
    <source>
        <dbReference type="ARBA" id="ARBA00022884"/>
    </source>
</evidence>
<comment type="caution">
    <text evidence="9">The sequence shown here is derived from an EMBL/GenBank/DDBJ whole genome shotgun (WGS) entry which is preliminary data.</text>
</comment>
<comment type="catalytic activity">
    <reaction evidence="1 7">
        <text>Exonucleolytic cleavage in the 3'- to 5'-direction to yield nucleoside 5'-phosphates.</text>
        <dbReference type="EC" id="3.1.13.1"/>
    </reaction>
</comment>
<name>A0A7W7Y2P5_9BACT</name>
<evidence type="ECO:0000256" key="2">
    <source>
        <dbReference type="ARBA" id="ARBA00022490"/>
    </source>
</evidence>
<dbReference type="InterPro" id="IPR004476">
    <property type="entry name" value="RNase_II/RNase_R"/>
</dbReference>
<dbReference type="EC" id="3.1.13.1" evidence="7"/>
<comment type="subcellular location">
    <subcellularLocation>
        <location evidence="7">Cytoplasm</location>
    </subcellularLocation>
</comment>
<dbReference type="Pfam" id="PF17876">
    <property type="entry name" value="CSD2"/>
    <property type="match status" value="1"/>
</dbReference>
<keyword evidence="6 7" id="KW-0694">RNA-binding</keyword>
<dbReference type="PROSITE" id="PS50126">
    <property type="entry name" value="S1"/>
    <property type="match status" value="1"/>
</dbReference>
<dbReference type="Pfam" id="PF00575">
    <property type="entry name" value="S1"/>
    <property type="match status" value="1"/>
</dbReference>
<dbReference type="SMART" id="SM00955">
    <property type="entry name" value="RNB"/>
    <property type="match status" value="1"/>
</dbReference>
<reference evidence="9 10" key="1">
    <citation type="submission" date="2020-08" db="EMBL/GenBank/DDBJ databases">
        <title>Genomic Encyclopedia of Type Strains, Phase IV (KMG-IV): sequencing the most valuable type-strain genomes for metagenomic binning, comparative biology and taxonomic classification.</title>
        <authorList>
            <person name="Goeker M."/>
        </authorList>
    </citation>
    <scope>NUCLEOTIDE SEQUENCE [LARGE SCALE GENOMIC DNA]</scope>
    <source>
        <strain evidence="9 10">DSM 22071</strain>
    </source>
</reference>
<dbReference type="InterPro" id="IPR040476">
    <property type="entry name" value="CSD2"/>
</dbReference>
<dbReference type="InterPro" id="IPR001900">
    <property type="entry name" value="RNase_II/R"/>
</dbReference>
<dbReference type="InterPro" id="IPR003029">
    <property type="entry name" value="S1_domain"/>
</dbReference>
<accession>A0A7W7Y2P5</accession>
<dbReference type="NCBIfam" id="TIGR00358">
    <property type="entry name" value="3_prime_RNase"/>
    <property type="match status" value="1"/>
</dbReference>
<keyword evidence="2 7" id="KW-0963">Cytoplasm</keyword>
<evidence type="ECO:0000256" key="7">
    <source>
        <dbReference type="HAMAP-Rule" id="MF_01895"/>
    </source>
</evidence>
<organism evidence="9 10">
    <name type="scientific">Desulfurispira natronophila</name>
    <dbReference type="NCBI Taxonomy" id="682562"/>
    <lineage>
        <taxon>Bacteria</taxon>
        <taxon>Pseudomonadati</taxon>
        <taxon>Chrysiogenota</taxon>
        <taxon>Chrysiogenia</taxon>
        <taxon>Chrysiogenales</taxon>
        <taxon>Chrysiogenaceae</taxon>
        <taxon>Desulfurispira</taxon>
    </lineage>
</organism>
<evidence type="ECO:0000256" key="5">
    <source>
        <dbReference type="ARBA" id="ARBA00022839"/>
    </source>
</evidence>
<dbReference type="GO" id="GO:0005829">
    <property type="term" value="C:cytosol"/>
    <property type="evidence" value="ECO:0007669"/>
    <property type="project" value="TreeGrafter"/>
</dbReference>
<dbReference type="HAMAP" id="MF_01895">
    <property type="entry name" value="RNase_R"/>
    <property type="match status" value="1"/>
</dbReference>
<evidence type="ECO:0000256" key="4">
    <source>
        <dbReference type="ARBA" id="ARBA00022801"/>
    </source>
</evidence>
<dbReference type="Proteomes" id="UP000528322">
    <property type="component" value="Unassembled WGS sequence"/>
</dbReference>
<dbReference type="RefSeq" id="WP_183728735.1">
    <property type="nucleotide sequence ID" value="NZ_JACHID010000001.1"/>
</dbReference>
<evidence type="ECO:0000313" key="9">
    <source>
        <dbReference type="EMBL" id="MBB5020976.1"/>
    </source>
</evidence>
<dbReference type="PANTHER" id="PTHR23355">
    <property type="entry name" value="RIBONUCLEASE"/>
    <property type="match status" value="1"/>
</dbReference>
<comment type="similarity">
    <text evidence="7">Belongs to the RNR ribonuclease family. RNase R subfamily.</text>
</comment>
<keyword evidence="4 7" id="KW-0378">Hydrolase</keyword>
<comment type="function">
    <text evidence="7">3'-5' exoribonuclease that releases 5'-nucleoside monophosphates and is involved in maturation of structured RNAs.</text>
</comment>
<dbReference type="NCBIfam" id="TIGR02063">
    <property type="entry name" value="RNase_R"/>
    <property type="match status" value="1"/>
</dbReference>
<dbReference type="GO" id="GO:0003723">
    <property type="term" value="F:RNA binding"/>
    <property type="evidence" value="ECO:0007669"/>
    <property type="project" value="UniProtKB-UniRule"/>
</dbReference>
<gene>
    <name evidence="7" type="primary">rnr</name>
    <name evidence="9" type="ORF">HNR37_000279</name>
</gene>
<keyword evidence="3 7" id="KW-0540">Nuclease</keyword>
<protein>
    <recommendedName>
        <fullName evidence="7">Ribonuclease R</fullName>
        <shortName evidence="7">RNase R</shortName>
        <ecNumber evidence="7">3.1.13.1</ecNumber>
    </recommendedName>
</protein>
<evidence type="ECO:0000259" key="8">
    <source>
        <dbReference type="PROSITE" id="PS50126"/>
    </source>
</evidence>
<dbReference type="PANTHER" id="PTHR23355:SF9">
    <property type="entry name" value="DIS3-LIKE EXONUCLEASE 2"/>
    <property type="match status" value="1"/>
</dbReference>
<evidence type="ECO:0000256" key="1">
    <source>
        <dbReference type="ARBA" id="ARBA00001849"/>
    </source>
</evidence>
<evidence type="ECO:0000313" key="10">
    <source>
        <dbReference type="Proteomes" id="UP000528322"/>
    </source>
</evidence>
<keyword evidence="10" id="KW-1185">Reference proteome</keyword>
<dbReference type="InterPro" id="IPR011805">
    <property type="entry name" value="RNase_R"/>
</dbReference>
<dbReference type="Pfam" id="PF00773">
    <property type="entry name" value="RNB"/>
    <property type="match status" value="1"/>
</dbReference>
<dbReference type="InterPro" id="IPR012340">
    <property type="entry name" value="NA-bd_OB-fold"/>
</dbReference>
<dbReference type="SUPFAM" id="SSF50249">
    <property type="entry name" value="Nucleic acid-binding proteins"/>
    <property type="match status" value="3"/>
</dbReference>
<keyword evidence="5 7" id="KW-0269">Exonuclease</keyword>
<dbReference type="InterPro" id="IPR050180">
    <property type="entry name" value="RNR_Ribonuclease"/>
</dbReference>